<evidence type="ECO:0000313" key="4">
    <source>
        <dbReference type="Proteomes" id="UP000516660"/>
    </source>
</evidence>
<dbReference type="Gene3D" id="1.25.40.10">
    <property type="entry name" value="Tetratricopeptide repeat domain"/>
    <property type="match status" value="2"/>
</dbReference>
<dbReference type="AlphaFoldDB" id="A0A7L7Z3P7"/>
<name>A0A7L7Z3P7_9MICO</name>
<proteinExistence type="predicted"/>
<dbReference type="GO" id="GO:0003677">
    <property type="term" value="F:DNA binding"/>
    <property type="evidence" value="ECO:0007669"/>
    <property type="project" value="InterPro"/>
</dbReference>
<dbReference type="Gene3D" id="3.40.50.300">
    <property type="entry name" value="P-loop containing nucleotide triphosphate hydrolases"/>
    <property type="match status" value="1"/>
</dbReference>
<dbReference type="PANTHER" id="PTHR47691:SF3">
    <property type="entry name" value="HTH-TYPE TRANSCRIPTIONAL REGULATOR RV0890C-RELATED"/>
    <property type="match status" value="1"/>
</dbReference>
<dbReference type="CDD" id="cd00093">
    <property type="entry name" value="HTH_XRE"/>
    <property type="match status" value="1"/>
</dbReference>
<feature type="region of interest" description="Disordered" evidence="1">
    <location>
        <begin position="94"/>
        <end position="122"/>
    </location>
</feature>
<feature type="domain" description="HTH cro/C1-type" evidence="2">
    <location>
        <begin position="27"/>
        <end position="82"/>
    </location>
</feature>
<feature type="compositionally biased region" description="Low complexity" evidence="1">
    <location>
        <begin position="94"/>
        <end position="121"/>
    </location>
</feature>
<gene>
    <name evidence="3" type="ORF">H9X71_02905</name>
</gene>
<evidence type="ECO:0000313" key="3">
    <source>
        <dbReference type="EMBL" id="QOD44317.1"/>
    </source>
</evidence>
<dbReference type="PANTHER" id="PTHR47691">
    <property type="entry name" value="REGULATOR-RELATED"/>
    <property type="match status" value="1"/>
</dbReference>
<dbReference type="Gene3D" id="1.10.260.40">
    <property type="entry name" value="lambda repressor-like DNA-binding domains"/>
    <property type="match status" value="1"/>
</dbReference>
<dbReference type="SUPFAM" id="SSF48452">
    <property type="entry name" value="TPR-like"/>
    <property type="match status" value="1"/>
</dbReference>
<accession>A0A7L7Z3P7</accession>
<keyword evidence="4" id="KW-1185">Reference proteome</keyword>
<evidence type="ECO:0000256" key="1">
    <source>
        <dbReference type="SAM" id="MobiDB-lite"/>
    </source>
</evidence>
<dbReference type="SUPFAM" id="SSF52540">
    <property type="entry name" value="P-loop containing nucleoside triphosphate hydrolases"/>
    <property type="match status" value="1"/>
</dbReference>
<evidence type="ECO:0000259" key="2">
    <source>
        <dbReference type="PROSITE" id="PS50943"/>
    </source>
</evidence>
<dbReference type="InterPro" id="IPR010982">
    <property type="entry name" value="Lambda_DNA-bd_dom_sf"/>
</dbReference>
<dbReference type="PROSITE" id="PS50943">
    <property type="entry name" value="HTH_CROC1"/>
    <property type="match status" value="1"/>
</dbReference>
<dbReference type="PRINTS" id="PR00364">
    <property type="entry name" value="DISEASERSIST"/>
</dbReference>
<reference evidence="3 4" key="1">
    <citation type="submission" date="2020-08" db="EMBL/GenBank/DDBJ databases">
        <title>Description of Clavibacter zhangzhiyonge sp. nov., a phytopathogenic actinobacterium isolated from barley seeds, causing leaf brown spot and decline.</title>
        <authorList>
            <person name="Tian Q."/>
            <person name="Chuan J."/>
            <person name="Zhao W."/>
            <person name="Li X."/>
        </authorList>
    </citation>
    <scope>NUCLEOTIDE SEQUENCE [LARGE SCALE GENOMIC DNA]</scope>
    <source>
        <strain evidence="3 4">DM1</strain>
    </source>
</reference>
<dbReference type="InterPro" id="IPR027417">
    <property type="entry name" value="P-loop_NTPase"/>
</dbReference>
<dbReference type="SUPFAM" id="SSF47413">
    <property type="entry name" value="lambda repressor-like DNA-binding domains"/>
    <property type="match status" value="1"/>
</dbReference>
<dbReference type="InterPro" id="IPR001387">
    <property type="entry name" value="Cro/C1-type_HTH"/>
</dbReference>
<dbReference type="KEGG" id="czh:H9X71_02905"/>
<dbReference type="SMART" id="SM00530">
    <property type="entry name" value="HTH_XRE"/>
    <property type="match status" value="1"/>
</dbReference>
<dbReference type="Proteomes" id="UP000516660">
    <property type="component" value="Chromosome"/>
</dbReference>
<dbReference type="SMART" id="SM00028">
    <property type="entry name" value="TPR"/>
    <property type="match status" value="3"/>
</dbReference>
<dbReference type="InterPro" id="IPR011990">
    <property type="entry name" value="TPR-like_helical_dom_sf"/>
</dbReference>
<protein>
    <submittedName>
        <fullName evidence="3">Helix-turn-helix transcriptional regulator</fullName>
    </submittedName>
</protein>
<sequence>MQEARSSHAVPRAAAPAARASILGGLLRAARVAADLTLEALAERSGVSARTISDIERGVSTRPRRATTYALADALGLAGGSRDRLLAAARPPAAAVGADPAGPDADGAGAAPADRSSAAGVTEPYRLADFQGREDEIARLVAAADDGAAAPRTAPLLVVLSGAPGVGKSSMAVEAAHRIADGTRPRLFADLGGLDDAPAEPLQVVRSLLRQLTGAEAGRGDLATAVAAWARATAVRPAVVVLDDAADEAQVRPVMAADPGTTVLVTSRRALAGLAGSRHLRVADLPRADGIALLEAIIPAAQRAGADLDELARLCGDLPLALRVAGHRIASQPAWHVEDHVRRLRAEGRRLGALVAGDTGVQAAFAASCAHLTPAARDLFRSLSLLRGSSFAAPMAGALLGLDDEAVEALLDELVDLGLVEALGGSRHRLHDLLRLYAAERLHHDVEPVEVRRRAERLGRWTLATAAAAGRAFGPDDAPDPRLGPALAFASRAEARAWLVAEVDAWFPEYEGASRDGREGLVLDAFPHLLHFGDRWFEWGRWHELFGLTAEVAHRMGRPLLEAEALNALAFTQFYARWDAPAALATSRRALALATASGDRRSRAQALSDIGVVLDALGDPDGAAASSRLAIAAFEELDLPGPGLNPRATLAGLLLAADPAEGLEAYRGILERTAAPRARMPELDRWAAHLDAMAQMGKALIRLGRHAEAVELADAMLAAVEGPASEHGTDRDRARALRNRGLARRGLGERAGARHDLERALVLASDRPPAGWSAEIREALDGLPGGTA</sequence>
<dbReference type="Pfam" id="PF13560">
    <property type="entry name" value="HTH_31"/>
    <property type="match status" value="1"/>
</dbReference>
<organism evidence="3 4">
    <name type="scientific">Clavibacter zhangzhiyongii</name>
    <dbReference type="NCBI Taxonomy" id="2768071"/>
    <lineage>
        <taxon>Bacteria</taxon>
        <taxon>Bacillati</taxon>
        <taxon>Actinomycetota</taxon>
        <taxon>Actinomycetes</taxon>
        <taxon>Micrococcales</taxon>
        <taxon>Microbacteriaceae</taxon>
        <taxon>Clavibacter</taxon>
    </lineage>
</organism>
<dbReference type="RefSeq" id="WP_191148243.1">
    <property type="nucleotide sequence ID" value="NZ_CP061274.1"/>
</dbReference>
<dbReference type="EMBL" id="CP061274">
    <property type="protein sequence ID" value="QOD44317.1"/>
    <property type="molecule type" value="Genomic_DNA"/>
</dbReference>
<dbReference type="InterPro" id="IPR019734">
    <property type="entry name" value="TPR_rpt"/>
</dbReference>